<dbReference type="AlphaFoldDB" id="A0A5C3Q997"/>
<sequence length="310" mass="34065">MDVQVNDVHPVDTSAHGVASHNMFTTTIHNVSFDEMGALKDDSFRVYTRYLRSKRGGNEISYKRALGQAGAGKTVMSAIVIEDLKASFPSSVVSIVFNEATSSTSLTPDNFWVTFKPGRSTIKARAAVIIQRVGGAGESHPQAGGSSRRPCVYCRGCAGRYRVGGTSAQKVLVKELESLGARMLVISRNEVPFSGSSLARLLIQASSEDVLKFVEITVNTGSLSNVRDDLAEEVKILRPTEFFSRLNLCSTPYPDVKTSPVFTLPSPHHPDRSNPDTLYRILFSQIQQDSPWVLRLFRFLVFASDINMDV</sequence>
<reference evidence="1 2" key="1">
    <citation type="journal article" date="2019" name="Nat. Ecol. Evol.">
        <title>Megaphylogeny resolves global patterns of mushroom evolution.</title>
        <authorList>
            <person name="Varga T."/>
            <person name="Krizsan K."/>
            <person name="Foldi C."/>
            <person name="Dima B."/>
            <person name="Sanchez-Garcia M."/>
            <person name="Sanchez-Ramirez S."/>
            <person name="Szollosi G.J."/>
            <person name="Szarkandi J.G."/>
            <person name="Papp V."/>
            <person name="Albert L."/>
            <person name="Andreopoulos W."/>
            <person name="Angelini C."/>
            <person name="Antonin V."/>
            <person name="Barry K.W."/>
            <person name="Bougher N.L."/>
            <person name="Buchanan P."/>
            <person name="Buyck B."/>
            <person name="Bense V."/>
            <person name="Catcheside P."/>
            <person name="Chovatia M."/>
            <person name="Cooper J."/>
            <person name="Damon W."/>
            <person name="Desjardin D."/>
            <person name="Finy P."/>
            <person name="Geml J."/>
            <person name="Haridas S."/>
            <person name="Hughes K."/>
            <person name="Justo A."/>
            <person name="Karasinski D."/>
            <person name="Kautmanova I."/>
            <person name="Kiss B."/>
            <person name="Kocsube S."/>
            <person name="Kotiranta H."/>
            <person name="LaButti K.M."/>
            <person name="Lechner B.E."/>
            <person name="Liimatainen K."/>
            <person name="Lipzen A."/>
            <person name="Lukacs Z."/>
            <person name="Mihaltcheva S."/>
            <person name="Morgado L.N."/>
            <person name="Niskanen T."/>
            <person name="Noordeloos M.E."/>
            <person name="Ohm R.A."/>
            <person name="Ortiz-Santana B."/>
            <person name="Ovrebo C."/>
            <person name="Racz N."/>
            <person name="Riley R."/>
            <person name="Savchenko A."/>
            <person name="Shiryaev A."/>
            <person name="Soop K."/>
            <person name="Spirin V."/>
            <person name="Szebenyi C."/>
            <person name="Tomsovsky M."/>
            <person name="Tulloss R.E."/>
            <person name="Uehling J."/>
            <person name="Grigoriev I.V."/>
            <person name="Vagvolgyi C."/>
            <person name="Papp T."/>
            <person name="Martin F.M."/>
            <person name="Miettinen O."/>
            <person name="Hibbett D.S."/>
            <person name="Nagy L.G."/>
        </authorList>
    </citation>
    <scope>NUCLEOTIDE SEQUENCE [LARGE SCALE GENOMIC DNA]</scope>
    <source>
        <strain evidence="1 2">CBS 309.79</strain>
    </source>
</reference>
<evidence type="ECO:0000313" key="1">
    <source>
        <dbReference type="EMBL" id="TFK96738.1"/>
    </source>
</evidence>
<accession>A0A5C3Q997</accession>
<gene>
    <name evidence="1" type="ORF">BDV98DRAFT_608034</name>
</gene>
<name>A0A5C3Q997_9AGAR</name>
<dbReference type="EMBL" id="ML178855">
    <property type="protein sequence ID" value="TFK96738.1"/>
    <property type="molecule type" value="Genomic_DNA"/>
</dbReference>
<proteinExistence type="predicted"/>
<protein>
    <recommendedName>
        <fullName evidence="3">P-loop containing nucleoside triphosphate hydrolase protein</fullName>
    </recommendedName>
</protein>
<evidence type="ECO:0008006" key="3">
    <source>
        <dbReference type="Google" id="ProtNLM"/>
    </source>
</evidence>
<organism evidence="1 2">
    <name type="scientific">Pterulicium gracile</name>
    <dbReference type="NCBI Taxonomy" id="1884261"/>
    <lineage>
        <taxon>Eukaryota</taxon>
        <taxon>Fungi</taxon>
        <taxon>Dikarya</taxon>
        <taxon>Basidiomycota</taxon>
        <taxon>Agaricomycotina</taxon>
        <taxon>Agaricomycetes</taxon>
        <taxon>Agaricomycetidae</taxon>
        <taxon>Agaricales</taxon>
        <taxon>Pleurotineae</taxon>
        <taxon>Pterulaceae</taxon>
        <taxon>Pterulicium</taxon>
    </lineage>
</organism>
<evidence type="ECO:0000313" key="2">
    <source>
        <dbReference type="Proteomes" id="UP000305067"/>
    </source>
</evidence>
<dbReference type="Proteomes" id="UP000305067">
    <property type="component" value="Unassembled WGS sequence"/>
</dbReference>
<dbReference type="OrthoDB" id="448455at2759"/>
<keyword evidence="2" id="KW-1185">Reference proteome</keyword>